<keyword evidence="1" id="KW-0732">Signal</keyword>
<proteinExistence type="predicted"/>
<feature type="signal peptide" evidence="1">
    <location>
        <begin position="1"/>
        <end position="23"/>
    </location>
</feature>
<evidence type="ECO:0000256" key="1">
    <source>
        <dbReference type="SAM" id="SignalP"/>
    </source>
</evidence>
<organism evidence="3 4">
    <name type="scientific">Pseudoalteromonas aliena</name>
    <dbReference type="NCBI Taxonomy" id="247523"/>
    <lineage>
        <taxon>Bacteria</taxon>
        <taxon>Pseudomonadati</taxon>
        <taxon>Pseudomonadota</taxon>
        <taxon>Gammaproteobacteria</taxon>
        <taxon>Alteromonadales</taxon>
        <taxon>Pseudoalteromonadaceae</taxon>
        <taxon>Pseudoalteromonas</taxon>
    </lineage>
</organism>
<protein>
    <recommendedName>
        <fullName evidence="2">DUF1570 domain-containing protein</fullName>
    </recommendedName>
</protein>
<evidence type="ECO:0000313" key="3">
    <source>
        <dbReference type="EMBL" id="AQP98731.1"/>
    </source>
</evidence>
<dbReference type="Pfam" id="PF07607">
    <property type="entry name" value="DUF1570"/>
    <property type="match status" value="1"/>
</dbReference>
<feature type="domain" description="DUF1570" evidence="2">
    <location>
        <begin position="230"/>
        <end position="335"/>
    </location>
</feature>
<gene>
    <name evidence="3" type="ORF">B0W48_02290</name>
</gene>
<name>A0A1Q2GUC8_9GAMM</name>
<evidence type="ECO:0000313" key="4">
    <source>
        <dbReference type="Proteomes" id="UP000188243"/>
    </source>
</evidence>
<reference evidence="3 4" key="1">
    <citation type="submission" date="2017-02" db="EMBL/GenBank/DDBJ databases">
        <title>Complete genome sequence of the cold-active Pseudoalteromonas aliena strain EH1 isolated from Arctic seawater.</title>
        <authorList>
            <person name="Kim E."/>
            <person name="Heo E."/>
            <person name="Kim H."/>
            <person name="Kim D."/>
        </authorList>
    </citation>
    <scope>NUCLEOTIDE SEQUENCE [LARGE SCALE GENOMIC DNA]</scope>
    <source>
        <strain evidence="3 4">EH1</strain>
    </source>
</reference>
<dbReference type="RefSeq" id="WP_077535453.1">
    <property type="nucleotide sequence ID" value="NZ_CP019628.1"/>
</dbReference>
<evidence type="ECO:0000259" key="2">
    <source>
        <dbReference type="Pfam" id="PF07607"/>
    </source>
</evidence>
<accession>A0A1Q2GUC8</accession>
<dbReference type="EMBL" id="CP019628">
    <property type="protein sequence ID" value="AQP98731.1"/>
    <property type="molecule type" value="Genomic_DNA"/>
</dbReference>
<feature type="chain" id="PRO_5012003949" description="DUF1570 domain-containing protein" evidence="1">
    <location>
        <begin position="24"/>
        <end position="377"/>
    </location>
</feature>
<dbReference type="STRING" id="247523.B0W48_02290"/>
<dbReference type="AlphaFoldDB" id="A0A1Q2GUC8"/>
<dbReference type="KEGG" id="paln:B0W48_02290"/>
<sequence length="377" mass="42747">MFKTKLRVVFVFFVLLVASALIANHFTGRVFNYHDPIGEVKRIYSSLSSKVATEPLATKQPKNVSTATLQNALVSADNHLSQVNNTRCVDVPLGEVKYKRNGDIFTWTDSDGVPHFSDKKPDFAEATYDTGFIESLDYFELTLKTPNLPSSFNQELRIKLNTVFKVYGQIIGVHALKKVKLNLTVLPTRRAYEATIKQRGGDPTNTAGMYFHASNSAFINYDNAQSAMRTSVHEAVHAINKAVLGYTPRWLNEGFAEYFELTKNNMQTAIVEPNRSWTTNSSIAKSVFTINWLIGLEDTWQKGDNSKLYASSWAAIYFLMDTQAGRALLKNIMLTEQQSPCSKLSEQKLKKILYTQLPNLKREYSQWLKIPFKVHNF</sequence>
<dbReference type="InterPro" id="IPR011464">
    <property type="entry name" value="DUF1570"/>
</dbReference>
<dbReference type="Proteomes" id="UP000188243">
    <property type="component" value="Chromosome"/>
</dbReference>